<evidence type="ECO:0000313" key="8">
    <source>
        <dbReference type="Proteomes" id="UP001549749"/>
    </source>
</evidence>
<reference evidence="7 8" key="1">
    <citation type="submission" date="2024-06" db="EMBL/GenBank/DDBJ databases">
        <title>Chitinophaga defluvii sp. nov., isolated from municipal sewage.</title>
        <authorList>
            <person name="Zhang L."/>
        </authorList>
    </citation>
    <scope>NUCLEOTIDE SEQUENCE [LARGE SCALE GENOMIC DNA]</scope>
    <source>
        <strain evidence="7 8">H8</strain>
    </source>
</reference>
<gene>
    <name evidence="7" type="ORF">ABR189_04935</name>
</gene>
<dbReference type="InterPro" id="IPR013325">
    <property type="entry name" value="RNA_pol_sigma_r2"/>
</dbReference>
<evidence type="ECO:0000256" key="2">
    <source>
        <dbReference type="ARBA" id="ARBA00023015"/>
    </source>
</evidence>
<dbReference type="InterPro" id="IPR007627">
    <property type="entry name" value="RNA_pol_sigma70_r2"/>
</dbReference>
<name>A0ABV2T105_9BACT</name>
<dbReference type="InterPro" id="IPR036388">
    <property type="entry name" value="WH-like_DNA-bd_sf"/>
</dbReference>
<evidence type="ECO:0000256" key="1">
    <source>
        <dbReference type="ARBA" id="ARBA00010641"/>
    </source>
</evidence>
<organism evidence="7 8">
    <name type="scientific">Chitinophaga defluvii</name>
    <dbReference type="NCBI Taxonomy" id="3163343"/>
    <lineage>
        <taxon>Bacteria</taxon>
        <taxon>Pseudomonadati</taxon>
        <taxon>Bacteroidota</taxon>
        <taxon>Chitinophagia</taxon>
        <taxon>Chitinophagales</taxon>
        <taxon>Chitinophagaceae</taxon>
        <taxon>Chitinophaga</taxon>
    </lineage>
</organism>
<dbReference type="InterPro" id="IPR014327">
    <property type="entry name" value="RNA_pol_sigma70_bacteroid"/>
</dbReference>
<dbReference type="InterPro" id="IPR039425">
    <property type="entry name" value="RNA_pol_sigma-70-like"/>
</dbReference>
<feature type="domain" description="RNA polymerase sigma factor 70 region 4 type 2" evidence="6">
    <location>
        <begin position="116"/>
        <end position="167"/>
    </location>
</feature>
<evidence type="ECO:0000256" key="3">
    <source>
        <dbReference type="ARBA" id="ARBA00023082"/>
    </source>
</evidence>
<keyword evidence="2" id="KW-0805">Transcription regulation</keyword>
<dbReference type="NCBIfam" id="TIGR02985">
    <property type="entry name" value="Sig70_bacteroi1"/>
    <property type="match status" value="1"/>
</dbReference>
<proteinExistence type="inferred from homology"/>
<dbReference type="Pfam" id="PF04542">
    <property type="entry name" value="Sigma70_r2"/>
    <property type="match status" value="1"/>
</dbReference>
<accession>A0ABV2T105</accession>
<evidence type="ECO:0000259" key="5">
    <source>
        <dbReference type="Pfam" id="PF04542"/>
    </source>
</evidence>
<comment type="caution">
    <text evidence="7">The sequence shown here is derived from an EMBL/GenBank/DDBJ whole genome shotgun (WGS) entry which is preliminary data.</text>
</comment>
<evidence type="ECO:0000259" key="6">
    <source>
        <dbReference type="Pfam" id="PF08281"/>
    </source>
</evidence>
<keyword evidence="3" id="KW-0731">Sigma factor</keyword>
<dbReference type="PRINTS" id="PR00038">
    <property type="entry name" value="HTHLUXR"/>
</dbReference>
<dbReference type="Pfam" id="PF08281">
    <property type="entry name" value="Sigma70_r4_2"/>
    <property type="match status" value="1"/>
</dbReference>
<keyword evidence="4" id="KW-0804">Transcription</keyword>
<dbReference type="InterPro" id="IPR013324">
    <property type="entry name" value="RNA_pol_sigma_r3/r4-like"/>
</dbReference>
<feature type="domain" description="RNA polymerase sigma-70 region 2" evidence="5">
    <location>
        <begin position="22"/>
        <end position="84"/>
    </location>
</feature>
<dbReference type="EMBL" id="JBEXAC010000001">
    <property type="protein sequence ID" value="MET6996696.1"/>
    <property type="molecule type" value="Genomic_DNA"/>
</dbReference>
<dbReference type="SUPFAM" id="SSF88659">
    <property type="entry name" value="Sigma3 and sigma4 domains of RNA polymerase sigma factors"/>
    <property type="match status" value="1"/>
</dbReference>
<dbReference type="InterPro" id="IPR013249">
    <property type="entry name" value="RNA_pol_sigma70_r4_t2"/>
</dbReference>
<sequence length="187" mass="22097">MTTIVALKKGDRSVFSEVYFLYHEKIFFFVKRKTDSPYIAEEVTQLAFIKLWQSRENLSESHPLFSQLFRIVQSVLIDELRKQATYLSKTGKVIHLSVDEYSDVLEKLSEKEMRSRIMKIVEAMPSNRRKVFEMNRLQGMSYKQIAEQLSLSVKTVEYHLLEALKQLKRELGHHLPYVLLMLAINYF</sequence>
<dbReference type="Gene3D" id="1.10.1740.10">
    <property type="match status" value="1"/>
</dbReference>
<dbReference type="NCBIfam" id="TIGR02937">
    <property type="entry name" value="sigma70-ECF"/>
    <property type="match status" value="1"/>
</dbReference>
<keyword evidence="8" id="KW-1185">Reference proteome</keyword>
<comment type="similarity">
    <text evidence="1">Belongs to the sigma-70 factor family. ECF subfamily.</text>
</comment>
<dbReference type="RefSeq" id="WP_354659337.1">
    <property type="nucleotide sequence ID" value="NZ_JBEXAC010000001.1"/>
</dbReference>
<dbReference type="PANTHER" id="PTHR43133">
    <property type="entry name" value="RNA POLYMERASE ECF-TYPE SIGMA FACTO"/>
    <property type="match status" value="1"/>
</dbReference>
<dbReference type="InterPro" id="IPR000792">
    <property type="entry name" value="Tscrpt_reg_LuxR_C"/>
</dbReference>
<evidence type="ECO:0000313" key="7">
    <source>
        <dbReference type="EMBL" id="MET6996696.1"/>
    </source>
</evidence>
<dbReference type="Gene3D" id="1.10.10.10">
    <property type="entry name" value="Winged helix-like DNA-binding domain superfamily/Winged helix DNA-binding domain"/>
    <property type="match status" value="1"/>
</dbReference>
<protein>
    <submittedName>
        <fullName evidence="7">RNA polymerase sigma-70 factor</fullName>
    </submittedName>
</protein>
<dbReference type="Proteomes" id="UP001549749">
    <property type="component" value="Unassembled WGS sequence"/>
</dbReference>
<dbReference type="InterPro" id="IPR014284">
    <property type="entry name" value="RNA_pol_sigma-70_dom"/>
</dbReference>
<evidence type="ECO:0000256" key="4">
    <source>
        <dbReference type="ARBA" id="ARBA00023163"/>
    </source>
</evidence>
<dbReference type="SUPFAM" id="SSF88946">
    <property type="entry name" value="Sigma2 domain of RNA polymerase sigma factors"/>
    <property type="match status" value="1"/>
</dbReference>
<dbReference type="PANTHER" id="PTHR43133:SF46">
    <property type="entry name" value="RNA POLYMERASE SIGMA-70 FACTOR ECF SUBFAMILY"/>
    <property type="match status" value="1"/>
</dbReference>